<dbReference type="Gene3D" id="3.30.1360.200">
    <property type="match status" value="1"/>
</dbReference>
<dbReference type="Gene3D" id="1.20.1640.10">
    <property type="entry name" value="Multidrug efflux transporter AcrB transmembrane domain"/>
    <property type="match status" value="2"/>
</dbReference>
<dbReference type="GO" id="GO:0005886">
    <property type="term" value="C:plasma membrane"/>
    <property type="evidence" value="ECO:0007669"/>
    <property type="project" value="UniProtKB-SubCell"/>
</dbReference>
<dbReference type="Gene3D" id="3.30.70.3220">
    <property type="match status" value="1"/>
</dbReference>
<accession>A0AAE0T807</accession>
<dbReference type="InterPro" id="IPR005791">
    <property type="entry name" value="SecD"/>
</dbReference>
<keyword evidence="4 9" id="KW-0812">Transmembrane</keyword>
<dbReference type="NCBIfam" id="TIGR00966">
    <property type="entry name" value="transloc_SecF"/>
    <property type="match status" value="1"/>
</dbReference>
<evidence type="ECO:0000256" key="3">
    <source>
        <dbReference type="ARBA" id="ARBA00022475"/>
    </source>
</evidence>
<reference evidence="13" key="3">
    <citation type="submission" date="2023-05" db="EMBL/GenBank/DDBJ databases">
        <authorList>
            <person name="Smith C.H."/>
        </authorList>
    </citation>
    <scope>NUCLEOTIDE SEQUENCE</scope>
    <source>
        <strain evidence="13">CHS0354</strain>
        <tissue evidence="13">Mantle</tissue>
    </source>
</reference>
<dbReference type="SUPFAM" id="SSF82866">
    <property type="entry name" value="Multidrug efflux transporter AcrB transmembrane domain"/>
    <property type="match status" value="2"/>
</dbReference>
<evidence type="ECO:0000256" key="7">
    <source>
        <dbReference type="ARBA" id="ARBA00023010"/>
    </source>
</evidence>
<evidence type="ECO:0000256" key="1">
    <source>
        <dbReference type="ARBA" id="ARBA00004651"/>
    </source>
</evidence>
<evidence type="ECO:0000256" key="6">
    <source>
        <dbReference type="ARBA" id="ARBA00022989"/>
    </source>
</evidence>
<dbReference type="PANTHER" id="PTHR30081">
    <property type="entry name" value="PROTEIN-EXPORT MEMBRANE PROTEIN SEC"/>
    <property type="match status" value="1"/>
</dbReference>
<keyword evidence="6 9" id="KW-1133">Transmembrane helix</keyword>
<name>A0AAE0T807_9BIVA</name>
<dbReference type="AlphaFoldDB" id="A0AAE0T807"/>
<dbReference type="Pfam" id="PF21760">
    <property type="entry name" value="SecD_1st"/>
    <property type="match status" value="1"/>
</dbReference>
<evidence type="ECO:0000313" key="14">
    <source>
        <dbReference type="Proteomes" id="UP001195483"/>
    </source>
</evidence>
<feature type="transmembrane region" description="Helical" evidence="9">
    <location>
        <begin position="673"/>
        <end position="690"/>
    </location>
</feature>
<dbReference type="InterPro" id="IPR054384">
    <property type="entry name" value="SecDF_P1_head"/>
</dbReference>
<feature type="transmembrane region" description="Helical" evidence="9">
    <location>
        <begin position="783"/>
        <end position="801"/>
    </location>
</feature>
<evidence type="ECO:0000259" key="10">
    <source>
        <dbReference type="Pfam" id="PF02355"/>
    </source>
</evidence>
<keyword evidence="3" id="KW-1003">Cell membrane</keyword>
<evidence type="ECO:0000259" key="11">
    <source>
        <dbReference type="Pfam" id="PF21760"/>
    </source>
</evidence>
<keyword evidence="5" id="KW-0653">Protein transport</keyword>
<feature type="transmembrane region" description="Helical" evidence="9">
    <location>
        <begin position="557"/>
        <end position="581"/>
    </location>
</feature>
<feature type="transmembrane region" description="Helical" evidence="9">
    <location>
        <begin position="807"/>
        <end position="831"/>
    </location>
</feature>
<dbReference type="NCBIfam" id="TIGR01129">
    <property type="entry name" value="secD"/>
    <property type="match status" value="1"/>
</dbReference>
<dbReference type="PANTHER" id="PTHR30081:SF1">
    <property type="entry name" value="PROTEIN TRANSLOCASE SUBUNIT SECD"/>
    <property type="match status" value="1"/>
</dbReference>
<evidence type="ECO:0000256" key="4">
    <source>
        <dbReference type="ARBA" id="ARBA00022692"/>
    </source>
</evidence>
<reference evidence="13" key="2">
    <citation type="journal article" date="2021" name="Genome Biol. Evol.">
        <title>Developing a high-quality reference genome for a parasitic bivalve with doubly uniparental inheritance (Bivalvia: Unionida).</title>
        <authorList>
            <person name="Smith C.H."/>
        </authorList>
    </citation>
    <scope>NUCLEOTIDE SEQUENCE</scope>
    <source>
        <strain evidence="13">CHS0354</strain>
        <tissue evidence="13">Mantle</tissue>
    </source>
</reference>
<evidence type="ECO:0000256" key="5">
    <source>
        <dbReference type="ARBA" id="ARBA00022927"/>
    </source>
</evidence>
<feature type="domain" description="SecDF P1 head subdomain" evidence="12">
    <location>
        <begin position="309"/>
        <end position="412"/>
    </location>
</feature>
<feature type="domain" description="Protein translocase subunit SecDF P1" evidence="11">
    <location>
        <begin position="130"/>
        <end position="188"/>
    </location>
</feature>
<dbReference type="HAMAP" id="MF_01463_B">
    <property type="entry name" value="SecD_B"/>
    <property type="match status" value="1"/>
</dbReference>
<dbReference type="FunFam" id="1.20.1640.10:FF:000004">
    <property type="entry name" value="Protein translocase subunit SecD"/>
    <property type="match status" value="1"/>
</dbReference>
<organism evidence="13 14">
    <name type="scientific">Potamilus streckersoni</name>
    <dbReference type="NCBI Taxonomy" id="2493646"/>
    <lineage>
        <taxon>Eukaryota</taxon>
        <taxon>Metazoa</taxon>
        <taxon>Spiralia</taxon>
        <taxon>Lophotrochozoa</taxon>
        <taxon>Mollusca</taxon>
        <taxon>Bivalvia</taxon>
        <taxon>Autobranchia</taxon>
        <taxon>Heteroconchia</taxon>
        <taxon>Palaeoheterodonta</taxon>
        <taxon>Unionida</taxon>
        <taxon>Unionoidea</taxon>
        <taxon>Unionidae</taxon>
        <taxon>Ambleminae</taxon>
        <taxon>Lampsilini</taxon>
        <taxon>Potamilus</taxon>
    </lineage>
</organism>
<comment type="caution">
    <text evidence="13">The sequence shown here is derived from an EMBL/GenBank/DDBJ whole genome shotgun (WGS) entry which is preliminary data.</text>
</comment>
<dbReference type="Pfam" id="PF07549">
    <property type="entry name" value="Sec_GG"/>
    <property type="match status" value="1"/>
</dbReference>
<feature type="transmembrane region" description="Helical" evidence="9">
    <location>
        <begin position="529"/>
        <end position="551"/>
    </location>
</feature>
<dbReference type="Pfam" id="PF02355">
    <property type="entry name" value="SecD_SecF_C"/>
    <property type="match status" value="2"/>
</dbReference>
<feature type="transmembrane region" description="Helical" evidence="9">
    <location>
        <begin position="696"/>
        <end position="725"/>
    </location>
</feature>
<dbReference type="GO" id="GO:0006886">
    <property type="term" value="P:intracellular protein transport"/>
    <property type="evidence" value="ECO:0007669"/>
    <property type="project" value="InterPro"/>
</dbReference>
<dbReference type="PRINTS" id="PR01755">
    <property type="entry name" value="SECFTRNLCASE"/>
</dbReference>
<dbReference type="InterPro" id="IPR048634">
    <property type="entry name" value="SecD_SecF_C"/>
</dbReference>
<evidence type="ECO:0000313" key="13">
    <source>
        <dbReference type="EMBL" id="KAK3605133.1"/>
    </source>
</evidence>
<evidence type="ECO:0000256" key="8">
    <source>
        <dbReference type="ARBA" id="ARBA00023136"/>
    </source>
</evidence>
<dbReference type="GO" id="GO:0015450">
    <property type="term" value="F:protein-transporting ATPase activity"/>
    <property type="evidence" value="ECO:0007669"/>
    <property type="project" value="InterPro"/>
</dbReference>
<feature type="transmembrane region" description="Helical" evidence="9">
    <location>
        <begin position="438"/>
        <end position="455"/>
    </location>
</feature>
<dbReference type="Proteomes" id="UP001195483">
    <property type="component" value="Unassembled WGS sequence"/>
</dbReference>
<comment type="subcellular location">
    <subcellularLocation>
        <location evidence="1">Cell membrane</location>
        <topology evidence="1">Multi-pass membrane protein</topology>
    </subcellularLocation>
</comment>
<proteinExistence type="inferred from homology"/>
<dbReference type="HAMAP" id="MF_01464_B">
    <property type="entry name" value="SecF_B"/>
    <property type="match status" value="1"/>
</dbReference>
<dbReference type="Pfam" id="PF22599">
    <property type="entry name" value="SecDF_P1_head"/>
    <property type="match status" value="1"/>
</dbReference>
<dbReference type="InterPro" id="IPR048631">
    <property type="entry name" value="SecD_1st"/>
</dbReference>
<keyword evidence="7" id="KW-0811">Translocation</keyword>
<dbReference type="InterPro" id="IPR005665">
    <property type="entry name" value="SecF_bac"/>
</dbReference>
<dbReference type="NCBIfam" id="TIGR00916">
    <property type="entry name" value="2A0604s01"/>
    <property type="match status" value="2"/>
</dbReference>
<dbReference type="InterPro" id="IPR022645">
    <property type="entry name" value="SecD/SecF_bac"/>
</dbReference>
<dbReference type="InterPro" id="IPR022646">
    <property type="entry name" value="SecD/SecF_CS"/>
</dbReference>
<evidence type="ECO:0000256" key="9">
    <source>
        <dbReference type="SAM" id="Phobius"/>
    </source>
</evidence>
<evidence type="ECO:0000259" key="12">
    <source>
        <dbReference type="Pfam" id="PF22599"/>
    </source>
</evidence>
<feature type="domain" description="Protein export membrane protein SecD/SecF C-terminal" evidence="10">
    <location>
        <begin position="416"/>
        <end position="585"/>
    </location>
</feature>
<dbReference type="InterPro" id="IPR055344">
    <property type="entry name" value="SecD_SecF_C_bact"/>
</dbReference>
<evidence type="ECO:0008006" key="15">
    <source>
        <dbReference type="Google" id="ProtNLM"/>
    </source>
</evidence>
<gene>
    <name evidence="13" type="ORF">CHS0354_000802</name>
</gene>
<protein>
    <recommendedName>
        <fullName evidence="15">Protein-export membrane protein SecF</fullName>
    </recommendedName>
</protein>
<feature type="domain" description="Protein export membrane protein SecD/SecF C-terminal" evidence="10">
    <location>
        <begin position="649"/>
        <end position="834"/>
    </location>
</feature>
<keyword evidence="8 9" id="KW-0472">Membrane</keyword>
<keyword evidence="14" id="KW-1185">Reference proteome</keyword>
<reference evidence="13" key="1">
    <citation type="journal article" date="2021" name="Genome Biol. Evol.">
        <title>A High-Quality Reference Genome for a Parasitic Bivalve with Doubly Uniparental Inheritance (Bivalvia: Unionida).</title>
        <authorList>
            <person name="Smith C.H."/>
        </authorList>
    </citation>
    <scope>NUCLEOTIDE SEQUENCE</scope>
    <source>
        <strain evidence="13">CHS0354</strain>
    </source>
</reference>
<dbReference type="InterPro" id="IPR022813">
    <property type="entry name" value="SecD/SecF_arch_bac"/>
</dbReference>
<evidence type="ECO:0000256" key="2">
    <source>
        <dbReference type="ARBA" id="ARBA00022448"/>
    </source>
</evidence>
<sequence length="846" mass="93474">MDYDDTLASFTSKNDSLEFIKNNKKDIDKALDKKLKLGLDLQGGMYVVLKVDVLDLFEKQAKNKDDLFFEVFKKVKEKLKPNLEFEEPVSTVLYNEFKSAGVKMSRYYYDIRDDDETILNLLNSEASKAIDRAKEIIRNRVDQYGVAEPNIATKGGSKIVVELPGVSDKTRIRRLLKGTAKLEFKIVKSPEITTRVLEEVNSYLAKKNALDSIALLKDSLISKKAKLRFDSLAMVPDSLRSEDEKKRLNPLFSKLASFQSGMAFVSEFERNSVSDIFTREDIQKRLPNDVEVLFDAKGFADEDGQKYYKLYVLKKQAELEGNVLTEAKVSVGGNSSKPEVSMKMNDEGTKTWARVTGSNIGKQVAIVLDGSVFQAPVIRSKIPNGSSVIENMESMEEAQDLEIVLKAGSLPAPVRIEEERVVGPSLGSDSVQAGAESMFFGLVVVILFMMVYYSWSGVVAGIAVVFNIFYVVAFLAGFGATLTLPGIAGLVLTVGMAVDANVLIIERIREELEKGRLLKVCVEDGYRQAFSAILDSHVTTFMAGALLYSFGVGPIQGFAVTLMVGIAVSLFTAVVITKVILDWIGVEILLRFEKDIKIEDLRTLLASKSIEGVVRIYGEKDVLIKTSIEKNEGGNFEEVLLNTFKTEYSDNAVEVLRVDSVGPSIATDLIRSALYALIGALVMILIYVAFRFEFIFGVASIVATLHDVIVVGGVFSIFGGVFSFLSFEFDQSIIAALLTVAGYSITDTVVVFDRIRENLRVKKSEPLEVVYNNSLNETLSRTMITSVTTLFSIIVLFLFAGPVIRGFAFAVGLGIVAGTYSSLFIAAPLALDMQLNELRKRNLKRK</sequence>
<keyword evidence="2" id="KW-0813">Transport</keyword>
<dbReference type="EMBL" id="JAEAOA010000085">
    <property type="protein sequence ID" value="KAK3605133.1"/>
    <property type="molecule type" value="Genomic_DNA"/>
</dbReference>